<dbReference type="PANTHER" id="PTHR39335">
    <property type="entry name" value="BLL4220 PROTEIN"/>
    <property type="match status" value="1"/>
</dbReference>
<comment type="caution">
    <text evidence="2">The sequence shown here is derived from an EMBL/GenBank/DDBJ whole genome shotgun (WGS) entry which is preliminary data.</text>
</comment>
<gene>
    <name evidence="2" type="ORF">J2Z65_004382</name>
</gene>
<organism evidence="2 3">
    <name type="scientific">Paenibacillus aceris</name>
    <dbReference type="NCBI Taxonomy" id="869555"/>
    <lineage>
        <taxon>Bacteria</taxon>
        <taxon>Bacillati</taxon>
        <taxon>Bacillota</taxon>
        <taxon>Bacilli</taxon>
        <taxon>Bacillales</taxon>
        <taxon>Paenibacillaceae</taxon>
        <taxon>Paenibacillus</taxon>
    </lineage>
</organism>
<dbReference type="Pfam" id="PF03640">
    <property type="entry name" value="Lipoprotein_15"/>
    <property type="match status" value="6"/>
</dbReference>
<evidence type="ECO:0000313" key="2">
    <source>
        <dbReference type="EMBL" id="MBP1965149.1"/>
    </source>
</evidence>
<keyword evidence="3" id="KW-1185">Reference proteome</keyword>
<keyword evidence="2" id="KW-0449">Lipoprotein</keyword>
<protein>
    <submittedName>
        <fullName evidence="2">Lipoprotein with Yx(FWY)xxD motif</fullName>
    </submittedName>
</protein>
<dbReference type="RefSeq" id="WP_167051831.1">
    <property type="nucleotide sequence ID" value="NZ_JAAOZR010000001.1"/>
</dbReference>
<evidence type="ECO:0000313" key="3">
    <source>
        <dbReference type="Proteomes" id="UP001519344"/>
    </source>
</evidence>
<evidence type="ECO:0000256" key="1">
    <source>
        <dbReference type="SAM" id="SignalP"/>
    </source>
</evidence>
<dbReference type="EMBL" id="JAGGKV010000012">
    <property type="protein sequence ID" value="MBP1965149.1"/>
    <property type="molecule type" value="Genomic_DNA"/>
</dbReference>
<dbReference type="InterPro" id="IPR005297">
    <property type="entry name" value="Lipoprotein_repeat"/>
</dbReference>
<accession>A0ABS4I2L7</accession>
<reference evidence="2 3" key="1">
    <citation type="submission" date="2021-03" db="EMBL/GenBank/DDBJ databases">
        <title>Genomic Encyclopedia of Type Strains, Phase IV (KMG-IV): sequencing the most valuable type-strain genomes for metagenomic binning, comparative biology and taxonomic classification.</title>
        <authorList>
            <person name="Goeker M."/>
        </authorList>
    </citation>
    <scope>NUCLEOTIDE SEQUENCE [LARGE SCALE GENOMIC DNA]</scope>
    <source>
        <strain evidence="2 3">DSM 24950</strain>
    </source>
</reference>
<dbReference type="Proteomes" id="UP001519344">
    <property type="component" value="Unassembled WGS sequence"/>
</dbReference>
<name>A0ABS4I2L7_9BACL</name>
<feature type="chain" id="PRO_5046385743" evidence="1">
    <location>
        <begin position="29"/>
        <end position="561"/>
    </location>
</feature>
<feature type="signal peptide" evidence="1">
    <location>
        <begin position="1"/>
        <end position="28"/>
    </location>
</feature>
<proteinExistence type="predicted"/>
<keyword evidence="1" id="KW-0732">Signal</keyword>
<sequence>MINVKKVIVSSLVFMGIAAGITAVSAVAAEPLNVKSEADIAGDLGILQGDGSGLTAEYLNKSTTRLQAAVMSLRLKGLESEALAYNGTANFKDASGVSKDNQAILGYLKAHPALGWQGTGDDTFEPMAGITAQQYYKVLLESLGYGQGSDFQYDDVLAFAAKNGLSKIAGIKSFKNLHIATATLEALKAPIKGTAKTLAADLSEKGKISASKLNVLDSPALDLKQSDALGSYLTDAKGMTLYYFTKDAADVNSCVDSCLANWPIFNANNFTVPAEFSAADFNVFTRADGKDQLTYKGWPLYYFAKDQKPGDTVGDNVGKVWFVIKPSNGGIAIGTKPDLGNYLTDASGMALYYYDKDTKGVSNCSGKCLEKWPVFYSAAISAPTGVNSADFGTLVRADGSLQTTYKGFPLYYWVDDKKMGDTTGQDVGHVWYVVDPAKFSGTKAVNASVKTSKSDALGTYLVDQNGMALYLFTKDKADPNSCVGPCLVNWPIFYDENLTVSADLTASDFGVLTRNDGKKQSTYKGWPLYYWVKDHLPGETTGQNVGKVWFVLDPSHTEARQ</sequence>
<dbReference type="PANTHER" id="PTHR39335:SF1">
    <property type="entry name" value="BLL4220 PROTEIN"/>
    <property type="match status" value="1"/>
</dbReference>